<dbReference type="SUPFAM" id="SSF51735">
    <property type="entry name" value="NAD(P)-binding Rossmann-fold domains"/>
    <property type="match status" value="1"/>
</dbReference>
<evidence type="ECO:0000313" key="4">
    <source>
        <dbReference type="Proteomes" id="UP000320338"/>
    </source>
</evidence>
<dbReference type="GO" id="GO:0016616">
    <property type="term" value="F:oxidoreductase activity, acting on the CH-OH group of donors, NAD or NADP as acceptor"/>
    <property type="evidence" value="ECO:0007669"/>
    <property type="project" value="TreeGrafter"/>
</dbReference>
<evidence type="ECO:0000313" key="3">
    <source>
        <dbReference type="EMBL" id="GEC19994.1"/>
    </source>
</evidence>
<protein>
    <submittedName>
        <fullName evidence="3">Dehydrogenase</fullName>
    </submittedName>
</protein>
<accession>A0A4Y3WMJ9</accession>
<comment type="caution">
    <text evidence="3">The sequence shown here is derived from an EMBL/GenBank/DDBJ whole genome shotgun (WGS) entry which is preliminary data.</text>
</comment>
<name>A0A4Y3WMJ9_9PSEU</name>
<evidence type="ECO:0000256" key="1">
    <source>
        <dbReference type="ARBA" id="ARBA00006484"/>
    </source>
</evidence>
<dbReference type="AlphaFoldDB" id="A0A4Y3WMJ9"/>
<organism evidence="3 4">
    <name type="scientific">Pseudonocardia hydrocarbonoxydans</name>
    <dbReference type="NCBI Taxonomy" id="76726"/>
    <lineage>
        <taxon>Bacteria</taxon>
        <taxon>Bacillati</taxon>
        <taxon>Actinomycetota</taxon>
        <taxon>Actinomycetes</taxon>
        <taxon>Pseudonocardiales</taxon>
        <taxon>Pseudonocardiaceae</taxon>
        <taxon>Pseudonocardia</taxon>
    </lineage>
</organism>
<dbReference type="Proteomes" id="UP000320338">
    <property type="component" value="Unassembled WGS sequence"/>
</dbReference>
<dbReference type="PANTHER" id="PTHR42760">
    <property type="entry name" value="SHORT-CHAIN DEHYDROGENASES/REDUCTASES FAMILY MEMBER"/>
    <property type="match status" value="1"/>
</dbReference>
<dbReference type="RefSeq" id="WP_141278545.1">
    <property type="nucleotide sequence ID" value="NZ_BAAARZ010000019.1"/>
</dbReference>
<dbReference type="PRINTS" id="PR00080">
    <property type="entry name" value="SDRFAMILY"/>
</dbReference>
<proteinExistence type="inferred from homology"/>
<evidence type="ECO:0000256" key="2">
    <source>
        <dbReference type="ARBA" id="ARBA00023002"/>
    </source>
</evidence>
<dbReference type="FunFam" id="3.40.50.720:FF:000084">
    <property type="entry name" value="Short-chain dehydrogenase reductase"/>
    <property type="match status" value="1"/>
</dbReference>
<keyword evidence="4" id="KW-1185">Reference proteome</keyword>
<dbReference type="OrthoDB" id="3566316at2"/>
<dbReference type="InterPro" id="IPR036291">
    <property type="entry name" value="NAD(P)-bd_dom_sf"/>
</dbReference>
<comment type="similarity">
    <text evidence="1">Belongs to the short-chain dehydrogenases/reductases (SDR) family.</text>
</comment>
<dbReference type="Pfam" id="PF13561">
    <property type="entry name" value="adh_short_C2"/>
    <property type="match status" value="1"/>
</dbReference>
<dbReference type="PANTHER" id="PTHR42760:SF115">
    <property type="entry name" value="3-OXOACYL-[ACYL-CARRIER-PROTEIN] REDUCTASE FABG"/>
    <property type="match status" value="1"/>
</dbReference>
<dbReference type="EMBL" id="BJNG01000017">
    <property type="protein sequence ID" value="GEC19994.1"/>
    <property type="molecule type" value="Genomic_DNA"/>
</dbReference>
<sequence length="264" mass="27079">MGRLDGRTALVLGGGHSPGGPAGVTGIGFACATTFAAHGARVVVVDRDADAAERTVDAVHEAGGRARAVVADVTVAEDVDRAVACTVEAFGGIDVVHNNVGSARLGGIEDLTLDQWRAAVSVNLDSVFLSARATLPHLVRRRGCIVTVSSTASIRWTGYPYPGYAAAKAAVNQLTRSLAVEYAGRVRVNAVLAGLIDTPLVYRQLAGADDPADVRARRDALSPTGAMGTAYDVAHAALFLASDEAAYVTGALLPVDGGLHARAV</sequence>
<dbReference type="PROSITE" id="PS51257">
    <property type="entry name" value="PROKAR_LIPOPROTEIN"/>
    <property type="match status" value="1"/>
</dbReference>
<dbReference type="PRINTS" id="PR00081">
    <property type="entry name" value="GDHRDH"/>
</dbReference>
<dbReference type="CDD" id="cd05233">
    <property type="entry name" value="SDR_c"/>
    <property type="match status" value="1"/>
</dbReference>
<dbReference type="InterPro" id="IPR002347">
    <property type="entry name" value="SDR_fam"/>
</dbReference>
<dbReference type="Gene3D" id="3.40.50.720">
    <property type="entry name" value="NAD(P)-binding Rossmann-like Domain"/>
    <property type="match status" value="1"/>
</dbReference>
<keyword evidence="2" id="KW-0560">Oxidoreductase</keyword>
<gene>
    <name evidence="3" type="ORF">PHY01_22770</name>
</gene>
<reference evidence="3 4" key="1">
    <citation type="submission" date="2019-06" db="EMBL/GenBank/DDBJ databases">
        <title>Whole genome shotgun sequence of Pseudonocardia hydrocarbonoxydans NBRC 14498.</title>
        <authorList>
            <person name="Hosoyama A."/>
            <person name="Uohara A."/>
            <person name="Ohji S."/>
            <person name="Ichikawa N."/>
        </authorList>
    </citation>
    <scope>NUCLEOTIDE SEQUENCE [LARGE SCALE GENOMIC DNA]</scope>
    <source>
        <strain evidence="3 4">NBRC 14498</strain>
    </source>
</reference>